<dbReference type="InterPro" id="IPR018269">
    <property type="entry name" value="Ribosomal_uS13_CS"/>
</dbReference>
<dbReference type="GO" id="GO:0005829">
    <property type="term" value="C:cytosol"/>
    <property type="evidence" value="ECO:0007669"/>
    <property type="project" value="TreeGrafter"/>
</dbReference>
<dbReference type="HAMAP" id="MF_01315">
    <property type="entry name" value="Ribosomal_uS13"/>
    <property type="match status" value="1"/>
</dbReference>
<proteinExistence type="inferred from homology"/>
<evidence type="ECO:0000313" key="8">
    <source>
        <dbReference type="EMBL" id="ADP77681.1"/>
    </source>
</evidence>
<keyword evidence="5 6" id="KW-0687">Ribonucleoprotein</keyword>
<dbReference type="STRING" id="523846.Mfer_0883"/>
<reference evidence="8 9" key="1">
    <citation type="journal article" date="2010" name="Stand. Genomic Sci.">
        <title>Complete genome sequence of Methanothermus fervidus type strain (V24S).</title>
        <authorList>
            <person name="Anderson I."/>
            <person name="Djao O.D."/>
            <person name="Misra M."/>
            <person name="Chertkov O."/>
            <person name="Nolan M."/>
            <person name="Lucas S."/>
            <person name="Lapidus A."/>
            <person name="Del Rio T.G."/>
            <person name="Tice H."/>
            <person name="Cheng J.F."/>
            <person name="Tapia R."/>
            <person name="Han C."/>
            <person name="Goodwin L."/>
            <person name="Pitluck S."/>
            <person name="Liolios K."/>
            <person name="Ivanova N."/>
            <person name="Mavromatis K."/>
            <person name="Mikhailova N."/>
            <person name="Pati A."/>
            <person name="Brambilla E."/>
            <person name="Chen A."/>
            <person name="Palaniappan K."/>
            <person name="Land M."/>
            <person name="Hauser L."/>
            <person name="Chang Y.J."/>
            <person name="Jeffries C.D."/>
            <person name="Sikorski J."/>
            <person name="Spring S."/>
            <person name="Rohde M."/>
            <person name="Eichinger K."/>
            <person name="Huber H."/>
            <person name="Wirth R."/>
            <person name="Goker M."/>
            <person name="Detter J.C."/>
            <person name="Woyke T."/>
            <person name="Bristow J."/>
            <person name="Eisen J.A."/>
            <person name="Markowitz V."/>
            <person name="Hugenholtz P."/>
            <person name="Klenk H.P."/>
            <person name="Kyrpides N.C."/>
        </authorList>
    </citation>
    <scope>NUCLEOTIDE SEQUENCE [LARGE SCALE GENOMIC DNA]</scope>
    <source>
        <strain evidence="9">ATCC 43054 / DSM 2088 / JCM 10308 / V24 S</strain>
    </source>
</reference>
<dbReference type="SUPFAM" id="SSF46946">
    <property type="entry name" value="S13-like H2TH domain"/>
    <property type="match status" value="1"/>
</dbReference>
<keyword evidence="3 6" id="KW-0694">RNA-binding</keyword>
<dbReference type="GO" id="GO:0006412">
    <property type="term" value="P:translation"/>
    <property type="evidence" value="ECO:0007669"/>
    <property type="project" value="UniProtKB-UniRule"/>
</dbReference>
<dbReference type="PIRSF" id="PIRSF002134">
    <property type="entry name" value="Ribosomal_S13"/>
    <property type="match status" value="1"/>
</dbReference>
<dbReference type="OrthoDB" id="372127at2157"/>
<keyword evidence="9" id="KW-1185">Reference proteome</keyword>
<dbReference type="Gene3D" id="1.10.8.50">
    <property type="match status" value="1"/>
</dbReference>
<dbReference type="EMBL" id="CP002278">
    <property type="protein sequence ID" value="ADP77681.1"/>
    <property type="molecule type" value="Genomic_DNA"/>
</dbReference>
<dbReference type="FunFam" id="4.10.910.10:FF:000002">
    <property type="entry name" value="40S ribosomal protein S18"/>
    <property type="match status" value="1"/>
</dbReference>
<comment type="subunit">
    <text evidence="6">Part of the 30S ribosomal subunit. Forms a loose heterodimer with protein S19. Forms two bridges to the 50S subunit in the 70S ribosome.</text>
</comment>
<gene>
    <name evidence="6" type="primary">rps13</name>
    <name evidence="8" type="ordered locus">Mfer_0883</name>
</gene>
<evidence type="ECO:0000256" key="7">
    <source>
        <dbReference type="RuleBase" id="RU003830"/>
    </source>
</evidence>
<comment type="function">
    <text evidence="6">Located at the top of the head of the 30S subunit, it contacts several helices of the 16S rRNA. In the 70S ribosome it contacts the 23S rRNA (bridge B1a) and protein L5 of the 50S subunit (bridge B1b), connecting the 2 subunits; these bridges are implicated in subunit movement.</text>
</comment>
<evidence type="ECO:0000256" key="5">
    <source>
        <dbReference type="ARBA" id="ARBA00023274"/>
    </source>
</evidence>
<name>E3GZE9_METFV</name>
<dbReference type="Proteomes" id="UP000002315">
    <property type="component" value="Chromosome"/>
</dbReference>
<evidence type="ECO:0000256" key="3">
    <source>
        <dbReference type="ARBA" id="ARBA00022884"/>
    </source>
</evidence>
<dbReference type="GO" id="GO:0019843">
    <property type="term" value="F:rRNA binding"/>
    <property type="evidence" value="ECO:0007669"/>
    <property type="project" value="UniProtKB-UniRule"/>
</dbReference>
<evidence type="ECO:0000256" key="2">
    <source>
        <dbReference type="ARBA" id="ARBA00022730"/>
    </source>
</evidence>
<dbReference type="GO" id="GO:0015935">
    <property type="term" value="C:small ribosomal subunit"/>
    <property type="evidence" value="ECO:0007669"/>
    <property type="project" value="TreeGrafter"/>
</dbReference>
<dbReference type="KEGG" id="mfv:Mfer_0883"/>
<evidence type="ECO:0000313" key="9">
    <source>
        <dbReference type="Proteomes" id="UP000002315"/>
    </source>
</evidence>
<dbReference type="Gene3D" id="4.10.910.10">
    <property type="entry name" value="30s ribosomal protein s13, domain 2"/>
    <property type="match status" value="1"/>
</dbReference>
<dbReference type="InterPro" id="IPR010979">
    <property type="entry name" value="Ribosomal_uS13-like_H2TH"/>
</dbReference>
<dbReference type="NCBIfam" id="TIGR03629">
    <property type="entry name" value="uS13_arch"/>
    <property type="match status" value="1"/>
</dbReference>
<dbReference type="PROSITE" id="PS50159">
    <property type="entry name" value="RIBOSOMAL_S13_2"/>
    <property type="match status" value="1"/>
</dbReference>
<dbReference type="InterPro" id="IPR001892">
    <property type="entry name" value="Ribosomal_uS13"/>
</dbReference>
<dbReference type="PROSITE" id="PS00646">
    <property type="entry name" value="RIBOSOMAL_S13_1"/>
    <property type="match status" value="1"/>
</dbReference>
<dbReference type="HOGENOM" id="CLU_103849_0_1_2"/>
<dbReference type="AlphaFoldDB" id="E3GZE9"/>
<dbReference type="InterPro" id="IPR019977">
    <property type="entry name" value="Ribosomal_uS13_archaeal"/>
</dbReference>
<dbReference type="InterPro" id="IPR027437">
    <property type="entry name" value="Rbsml_uS13_C"/>
</dbReference>
<evidence type="ECO:0000256" key="4">
    <source>
        <dbReference type="ARBA" id="ARBA00022980"/>
    </source>
</evidence>
<sequence>MEKEFKHIVRLARRDLDGNKNVEEAITGIKGIGKALGKAIARVTGFEGKKIGYLSDEELEKLEDAIENPGNYGIPSWMFNRKKDYRTGENKHLIEADLEMTIREDINRLKRIRSYRGIRHELGLPVRGQRTKSTFRKGQTVGVKRRRR</sequence>
<protein>
    <recommendedName>
        <fullName evidence="6">Small ribosomal subunit protein uS13</fullName>
    </recommendedName>
</protein>
<dbReference type="NCBIfam" id="NF003140">
    <property type="entry name" value="PRK04053.1"/>
    <property type="match status" value="1"/>
</dbReference>
<evidence type="ECO:0000256" key="1">
    <source>
        <dbReference type="ARBA" id="ARBA00008080"/>
    </source>
</evidence>
<comment type="similarity">
    <text evidence="1 6 7">Belongs to the universal ribosomal protein uS13 family.</text>
</comment>
<dbReference type="PANTHER" id="PTHR10871:SF3">
    <property type="entry name" value="SMALL RIBOSOMAL SUBUNIT PROTEIN US13"/>
    <property type="match status" value="1"/>
</dbReference>
<evidence type="ECO:0000256" key="6">
    <source>
        <dbReference type="HAMAP-Rule" id="MF_01315"/>
    </source>
</evidence>
<keyword evidence="4 6" id="KW-0689">Ribosomal protein</keyword>
<organism evidence="8 9">
    <name type="scientific">Methanothermus fervidus (strain ATCC 43054 / DSM 2088 / JCM 10308 / V24 S)</name>
    <dbReference type="NCBI Taxonomy" id="523846"/>
    <lineage>
        <taxon>Archaea</taxon>
        <taxon>Methanobacteriati</taxon>
        <taxon>Methanobacteriota</taxon>
        <taxon>Methanomada group</taxon>
        <taxon>Methanobacteria</taxon>
        <taxon>Methanobacteriales</taxon>
        <taxon>Methanothermaceae</taxon>
        <taxon>Methanothermus</taxon>
    </lineage>
</organism>
<dbReference type="PANTHER" id="PTHR10871">
    <property type="entry name" value="30S RIBOSOMAL PROTEIN S13/40S RIBOSOMAL PROTEIN S18"/>
    <property type="match status" value="1"/>
</dbReference>
<accession>E3GZE9</accession>
<keyword evidence="2 6" id="KW-0699">rRNA-binding</keyword>
<dbReference type="GO" id="GO:0003735">
    <property type="term" value="F:structural constituent of ribosome"/>
    <property type="evidence" value="ECO:0007669"/>
    <property type="project" value="InterPro"/>
</dbReference>
<dbReference type="Pfam" id="PF00416">
    <property type="entry name" value="Ribosomal_S13"/>
    <property type="match status" value="1"/>
</dbReference>